<name>A0A917F3Q4_9ACTN</name>
<feature type="compositionally biased region" description="Low complexity" evidence="1">
    <location>
        <begin position="35"/>
        <end position="73"/>
    </location>
</feature>
<gene>
    <name evidence="4" type="ORF">GCM10011519_15140</name>
</gene>
<protein>
    <recommendedName>
        <fullName evidence="3">DUF4232 domain-containing protein</fullName>
    </recommendedName>
</protein>
<feature type="domain" description="DUF4232" evidence="3">
    <location>
        <begin position="98"/>
        <end position="236"/>
    </location>
</feature>
<evidence type="ECO:0000256" key="2">
    <source>
        <dbReference type="SAM" id="SignalP"/>
    </source>
</evidence>
<accession>A0A917F3Q4</accession>
<evidence type="ECO:0000259" key="3">
    <source>
        <dbReference type="Pfam" id="PF14016"/>
    </source>
</evidence>
<dbReference type="PROSITE" id="PS51257">
    <property type="entry name" value="PROKAR_LIPOPROTEIN"/>
    <property type="match status" value="1"/>
</dbReference>
<reference evidence="4" key="1">
    <citation type="journal article" date="2014" name="Int. J. Syst. Evol. Microbiol.">
        <title>Complete genome sequence of Corynebacterium casei LMG S-19264T (=DSM 44701T), isolated from a smear-ripened cheese.</title>
        <authorList>
            <consortium name="US DOE Joint Genome Institute (JGI-PGF)"/>
            <person name="Walter F."/>
            <person name="Albersmeier A."/>
            <person name="Kalinowski J."/>
            <person name="Ruckert C."/>
        </authorList>
    </citation>
    <scope>NUCLEOTIDE SEQUENCE</scope>
    <source>
        <strain evidence="4">CGMCC 1.16067</strain>
    </source>
</reference>
<proteinExistence type="predicted"/>
<sequence>MAHRTPARRVRAASCAVLVAGLGVTLAGCGNGVESSTGTAPATTVSVTPTPTPATSPSQSASAEPSGSTSGDSSSGGSGSSSGGSSGSPSGSSGTSICSAGDLKVSESSPAGNGGGTAGSVYTELTFANTSSSTCVLDGHPGVSFVGNGSGTQLGRGATFIGPTKRTTLAPGSQARAQLRIASPGVYGDSCAPVAADGFRIYPPDSRASVFVRESSFRACSKKLPGGKSQLSVTAVGTVQ</sequence>
<feature type="compositionally biased region" description="Gly residues" evidence="1">
    <location>
        <begin position="74"/>
        <end position="86"/>
    </location>
</feature>
<keyword evidence="2" id="KW-0732">Signal</keyword>
<dbReference type="AlphaFoldDB" id="A0A917F3Q4"/>
<evidence type="ECO:0000313" key="5">
    <source>
        <dbReference type="Proteomes" id="UP000649179"/>
    </source>
</evidence>
<reference evidence="4" key="2">
    <citation type="submission" date="2020-09" db="EMBL/GenBank/DDBJ databases">
        <authorList>
            <person name="Sun Q."/>
            <person name="Zhou Y."/>
        </authorList>
    </citation>
    <scope>NUCLEOTIDE SEQUENCE</scope>
    <source>
        <strain evidence="4">CGMCC 1.16067</strain>
    </source>
</reference>
<dbReference type="Pfam" id="PF14016">
    <property type="entry name" value="DUF4232"/>
    <property type="match status" value="1"/>
</dbReference>
<keyword evidence="5" id="KW-1185">Reference proteome</keyword>
<evidence type="ECO:0000256" key="1">
    <source>
        <dbReference type="SAM" id="MobiDB-lite"/>
    </source>
</evidence>
<feature type="compositionally biased region" description="Low complexity" evidence="1">
    <location>
        <begin position="87"/>
        <end position="96"/>
    </location>
</feature>
<comment type="caution">
    <text evidence="4">The sequence shown here is derived from an EMBL/GenBank/DDBJ whole genome shotgun (WGS) entry which is preliminary data.</text>
</comment>
<dbReference type="InterPro" id="IPR025326">
    <property type="entry name" value="DUF4232"/>
</dbReference>
<feature type="region of interest" description="Disordered" evidence="1">
    <location>
        <begin position="34"/>
        <end position="115"/>
    </location>
</feature>
<organism evidence="4 5">
    <name type="scientific">Marmoricola endophyticus</name>
    <dbReference type="NCBI Taxonomy" id="2040280"/>
    <lineage>
        <taxon>Bacteria</taxon>
        <taxon>Bacillati</taxon>
        <taxon>Actinomycetota</taxon>
        <taxon>Actinomycetes</taxon>
        <taxon>Propionibacteriales</taxon>
        <taxon>Nocardioidaceae</taxon>
        <taxon>Marmoricola</taxon>
    </lineage>
</organism>
<dbReference type="Proteomes" id="UP000649179">
    <property type="component" value="Unassembled WGS sequence"/>
</dbReference>
<feature type="signal peptide" evidence="2">
    <location>
        <begin position="1"/>
        <end position="27"/>
    </location>
</feature>
<dbReference type="EMBL" id="BMKQ01000001">
    <property type="protein sequence ID" value="GGF42260.1"/>
    <property type="molecule type" value="Genomic_DNA"/>
</dbReference>
<feature type="chain" id="PRO_5039126696" description="DUF4232 domain-containing protein" evidence="2">
    <location>
        <begin position="28"/>
        <end position="240"/>
    </location>
</feature>
<evidence type="ECO:0000313" key="4">
    <source>
        <dbReference type="EMBL" id="GGF42260.1"/>
    </source>
</evidence>